<dbReference type="InterPro" id="IPR036271">
    <property type="entry name" value="Tet_transcr_reg_TetR-rel_C_sf"/>
</dbReference>
<comment type="caution">
    <text evidence="7">The sequence shown here is derived from an EMBL/GenBank/DDBJ whole genome shotgun (WGS) entry which is preliminary data.</text>
</comment>
<keyword evidence="1" id="KW-0678">Repressor</keyword>
<protein>
    <submittedName>
        <fullName evidence="7">TetR family transcriptional regulator</fullName>
    </submittedName>
</protein>
<dbReference type="InterPro" id="IPR023772">
    <property type="entry name" value="DNA-bd_HTH_TetR-type_CS"/>
</dbReference>
<dbReference type="InterPro" id="IPR001647">
    <property type="entry name" value="HTH_TetR"/>
</dbReference>
<gene>
    <name evidence="7" type="ORF">AKG95_00530</name>
</gene>
<dbReference type="PROSITE" id="PS01081">
    <property type="entry name" value="HTH_TETR_1"/>
    <property type="match status" value="1"/>
</dbReference>
<evidence type="ECO:0000259" key="6">
    <source>
        <dbReference type="PROSITE" id="PS50977"/>
    </source>
</evidence>
<dbReference type="RefSeq" id="WP_011797836.1">
    <property type="nucleotide sequence ID" value="NZ_LFKP01000001.1"/>
</dbReference>
<proteinExistence type="predicted"/>
<evidence type="ECO:0000313" key="7">
    <source>
        <dbReference type="EMBL" id="OHV99008.1"/>
    </source>
</evidence>
<evidence type="ECO:0000256" key="2">
    <source>
        <dbReference type="ARBA" id="ARBA00023015"/>
    </source>
</evidence>
<dbReference type="PROSITE" id="PS50977">
    <property type="entry name" value="HTH_TETR_2"/>
    <property type="match status" value="1"/>
</dbReference>
<feature type="domain" description="HTH tetR-type" evidence="6">
    <location>
        <begin position="9"/>
        <end position="69"/>
    </location>
</feature>
<dbReference type="PRINTS" id="PR00455">
    <property type="entry name" value="HTHTETR"/>
</dbReference>
<name>A0A1S1UFW3_9BURK</name>
<evidence type="ECO:0000256" key="4">
    <source>
        <dbReference type="ARBA" id="ARBA00023163"/>
    </source>
</evidence>
<evidence type="ECO:0000256" key="5">
    <source>
        <dbReference type="PROSITE-ProRule" id="PRU00335"/>
    </source>
</evidence>
<evidence type="ECO:0000256" key="1">
    <source>
        <dbReference type="ARBA" id="ARBA00022491"/>
    </source>
</evidence>
<dbReference type="InterPro" id="IPR009057">
    <property type="entry name" value="Homeodomain-like_sf"/>
</dbReference>
<feature type="DNA-binding region" description="H-T-H motif" evidence="5">
    <location>
        <begin position="32"/>
        <end position="51"/>
    </location>
</feature>
<organism evidence="7 8">
    <name type="scientific">Janthinobacterium lividum</name>
    <dbReference type="NCBI Taxonomy" id="29581"/>
    <lineage>
        <taxon>Bacteria</taxon>
        <taxon>Pseudomonadati</taxon>
        <taxon>Pseudomonadota</taxon>
        <taxon>Betaproteobacteria</taxon>
        <taxon>Burkholderiales</taxon>
        <taxon>Oxalobacteraceae</taxon>
        <taxon>Janthinobacterium</taxon>
    </lineage>
</organism>
<dbReference type="AlphaFoldDB" id="A0A1S1UFW3"/>
<keyword evidence="2" id="KW-0805">Transcription regulation</keyword>
<evidence type="ECO:0000313" key="8">
    <source>
        <dbReference type="Proteomes" id="UP000179840"/>
    </source>
</evidence>
<dbReference type="SUPFAM" id="SSF46689">
    <property type="entry name" value="Homeodomain-like"/>
    <property type="match status" value="1"/>
</dbReference>
<keyword evidence="3 5" id="KW-0238">DNA-binding</keyword>
<dbReference type="Proteomes" id="UP000179840">
    <property type="component" value="Unassembled WGS sequence"/>
</dbReference>
<evidence type="ECO:0000256" key="3">
    <source>
        <dbReference type="ARBA" id="ARBA00023125"/>
    </source>
</evidence>
<dbReference type="GO" id="GO:0003700">
    <property type="term" value="F:DNA-binding transcription factor activity"/>
    <property type="evidence" value="ECO:0007669"/>
    <property type="project" value="TreeGrafter"/>
</dbReference>
<dbReference type="PANTHER" id="PTHR30055:SF234">
    <property type="entry name" value="HTH-TYPE TRANSCRIPTIONAL REGULATOR BETI"/>
    <property type="match status" value="1"/>
</dbReference>
<dbReference type="InterPro" id="IPR050109">
    <property type="entry name" value="HTH-type_TetR-like_transc_reg"/>
</dbReference>
<dbReference type="GO" id="GO:0000976">
    <property type="term" value="F:transcription cis-regulatory region binding"/>
    <property type="evidence" value="ECO:0007669"/>
    <property type="project" value="TreeGrafter"/>
</dbReference>
<sequence length="205" mass="23042">MAEKAPKKKKMREEVLERSVPLFATVGFDGVSMRDIAAAVGVTPAALYHHFSDKEQLYLDAVGYAFEEKVGPLKTLLDGGGNPWERIEAFITRLANLLAAERDFLRLMQWVLLDSDERRQRSLVDCVFRDLFNALRDFAAELAPGHDAHRLAVSIIGLVLYPFETQSVRRFLPGYTHQQEDPEAIARHIVGLLRNGLGGINEENP</sequence>
<dbReference type="Gene3D" id="1.10.357.10">
    <property type="entry name" value="Tetracycline Repressor, domain 2"/>
    <property type="match status" value="1"/>
</dbReference>
<keyword evidence="4" id="KW-0804">Transcription</keyword>
<dbReference type="Pfam" id="PF00440">
    <property type="entry name" value="TetR_N"/>
    <property type="match status" value="1"/>
</dbReference>
<accession>A0A1S1UFW3</accession>
<dbReference type="SUPFAM" id="SSF48498">
    <property type="entry name" value="Tetracyclin repressor-like, C-terminal domain"/>
    <property type="match status" value="1"/>
</dbReference>
<dbReference type="EMBL" id="LFKP01000001">
    <property type="protein sequence ID" value="OHV99008.1"/>
    <property type="molecule type" value="Genomic_DNA"/>
</dbReference>
<reference evidence="7 8" key="1">
    <citation type="submission" date="2015-06" db="EMBL/GenBank/DDBJ databases">
        <title>Draft genome sequencing of a biphenyl-degrading bacterium, Janthinobacterium lividum MEG1.</title>
        <authorList>
            <person name="Shimodaira J."/>
            <person name="Hatta T."/>
        </authorList>
    </citation>
    <scope>NUCLEOTIDE SEQUENCE [LARGE SCALE GENOMIC DNA]</scope>
    <source>
        <strain evidence="7 8">MEG1</strain>
    </source>
</reference>
<dbReference type="PANTHER" id="PTHR30055">
    <property type="entry name" value="HTH-TYPE TRANSCRIPTIONAL REGULATOR RUTR"/>
    <property type="match status" value="1"/>
</dbReference>